<sequence>MTEETEQERPTLGGEEAIKLWRQGREAWNNWIDQHSGWDIDFSFSDFSRELGRDEDISFSGYRFGNGNIYFFNANFSNNNINFSRAKFGNGRVDFSLAKFGNGEANFSGTIFGNGRVDFSDAIFGNGKVNFSGATFGDGGTHFYRTRFGKGYVDFSKAVFGNGGVTFFQSKFGDGKVDFSGVDFGNGDLNFSDANLGNGDVIFNEASFGCDNISFLRTTFGDGSVKFSRALIGKCNLNFFESDFGKGSLNFYNTMLGNSTISLNHTTIDVLTFKPRHFESKSIMGQGISIKSLAIFSLPTSANELKYFDLQGASFDGPLFLSANLNIIPDLRATRYSHQVDLSGLKVELPRTSIRFGWPPKLVRKAEDPQDGPKLRRLKEIAETNKDHQAALRFSADENRAKRWIETSWFGSVLDMAFSFFSNYGQSILRPFVCLLAIFADWTSIYLALSPRTLANWWAGLEQAALLSVSNSLPFLPQSRDLRTDALTALYGTTDPSLCVDLLMITQGVLSFVFLFLIGLGLRNRFRL</sequence>
<dbReference type="RefSeq" id="WP_097050559.1">
    <property type="nucleotide sequence ID" value="NZ_OBMM01000001.1"/>
</dbReference>
<keyword evidence="1" id="KW-1133">Transmembrane helix</keyword>
<feature type="transmembrane region" description="Helical" evidence="1">
    <location>
        <begin position="502"/>
        <end position="522"/>
    </location>
</feature>
<evidence type="ECO:0000313" key="2">
    <source>
        <dbReference type="EMBL" id="SOB93667.1"/>
    </source>
</evidence>
<name>A0A285RN11_9PROT</name>
<keyword evidence="1" id="KW-0472">Membrane</keyword>
<proteinExistence type="predicted"/>
<evidence type="ECO:0000256" key="1">
    <source>
        <dbReference type="SAM" id="Phobius"/>
    </source>
</evidence>
<dbReference type="EMBL" id="OBMM01000001">
    <property type="protein sequence ID" value="SOB93667.1"/>
    <property type="molecule type" value="Genomic_DNA"/>
</dbReference>
<organism evidence="2 3">
    <name type="scientific">Thalassospira xiamenensis</name>
    <dbReference type="NCBI Taxonomy" id="220697"/>
    <lineage>
        <taxon>Bacteria</taxon>
        <taxon>Pseudomonadati</taxon>
        <taxon>Pseudomonadota</taxon>
        <taxon>Alphaproteobacteria</taxon>
        <taxon>Rhodospirillales</taxon>
        <taxon>Thalassospiraceae</taxon>
        <taxon>Thalassospira</taxon>
    </lineage>
</organism>
<evidence type="ECO:0000313" key="3">
    <source>
        <dbReference type="Proteomes" id="UP000219068"/>
    </source>
</evidence>
<dbReference type="AlphaFoldDB" id="A0A285RN11"/>
<gene>
    <name evidence="2" type="ORF">SAMN05428964_101807</name>
</gene>
<evidence type="ECO:0008006" key="4">
    <source>
        <dbReference type="Google" id="ProtNLM"/>
    </source>
</evidence>
<protein>
    <recommendedName>
        <fullName evidence="4">Pentapeptide repeat-containing protein</fullName>
    </recommendedName>
</protein>
<reference evidence="2 3" key="1">
    <citation type="submission" date="2017-08" db="EMBL/GenBank/DDBJ databases">
        <authorList>
            <person name="de Groot N.N."/>
        </authorList>
    </citation>
    <scope>NUCLEOTIDE SEQUENCE [LARGE SCALE GENOMIC DNA]</scope>
    <source>
        <strain evidence="2 3">USBA 78</strain>
    </source>
</reference>
<accession>A0A285RN11</accession>
<keyword evidence="1" id="KW-0812">Transmembrane</keyword>
<dbReference type="Proteomes" id="UP000219068">
    <property type="component" value="Unassembled WGS sequence"/>
</dbReference>